<dbReference type="SUPFAM" id="SSF53927">
    <property type="entry name" value="Cytidine deaminase-like"/>
    <property type="match status" value="1"/>
</dbReference>
<feature type="binding site" evidence="13">
    <location>
        <begin position="63"/>
        <end position="69"/>
    </location>
    <ligand>
        <name>substrate</name>
    </ligand>
</feature>
<dbReference type="CDD" id="cd01283">
    <property type="entry name" value="cytidine_deaminase"/>
    <property type="match status" value="1"/>
</dbReference>
<feature type="active site" description="Proton donor" evidence="12">
    <location>
        <position position="76"/>
    </location>
</feature>
<dbReference type="GO" id="GO:0005829">
    <property type="term" value="C:cytosol"/>
    <property type="evidence" value="ECO:0007669"/>
    <property type="project" value="TreeGrafter"/>
</dbReference>
<dbReference type="OrthoDB" id="9795347at2"/>
<gene>
    <name evidence="17" type="ORF">Rain11_0889</name>
</gene>
<dbReference type="Proteomes" id="UP000233387">
    <property type="component" value="Unassembled WGS sequence"/>
</dbReference>
<feature type="domain" description="CMP/dCMP-type deaminase" evidence="16">
    <location>
        <begin position="22"/>
        <end position="157"/>
    </location>
</feature>
<evidence type="ECO:0000259" key="16">
    <source>
        <dbReference type="PROSITE" id="PS51747"/>
    </source>
</evidence>
<dbReference type="InterPro" id="IPR006262">
    <property type="entry name" value="Cyt_deam_tetra"/>
</dbReference>
<proteinExistence type="inferred from homology"/>
<evidence type="ECO:0000313" key="18">
    <source>
        <dbReference type="Proteomes" id="UP000233387"/>
    </source>
</evidence>
<dbReference type="EC" id="3.5.4.5" evidence="4 15"/>
<dbReference type="PROSITE" id="PS00903">
    <property type="entry name" value="CYT_DCMP_DEAMINASES_1"/>
    <property type="match status" value="1"/>
</dbReference>
<comment type="catalytic activity">
    <reaction evidence="11 15">
        <text>cytidine + H2O + H(+) = uridine + NH4(+)</text>
        <dbReference type="Rhea" id="RHEA:16069"/>
        <dbReference type="ChEBI" id="CHEBI:15377"/>
        <dbReference type="ChEBI" id="CHEBI:15378"/>
        <dbReference type="ChEBI" id="CHEBI:16704"/>
        <dbReference type="ChEBI" id="CHEBI:17562"/>
        <dbReference type="ChEBI" id="CHEBI:28938"/>
        <dbReference type="EC" id="3.5.4.5"/>
    </reaction>
</comment>
<evidence type="ECO:0000256" key="1">
    <source>
        <dbReference type="ARBA" id="ARBA00001947"/>
    </source>
</evidence>
<dbReference type="PROSITE" id="PS51747">
    <property type="entry name" value="CYT_DCMP_DEAMINASES_2"/>
    <property type="match status" value="1"/>
</dbReference>
<dbReference type="Pfam" id="PF00383">
    <property type="entry name" value="dCMP_cyt_deam_1"/>
    <property type="match status" value="1"/>
</dbReference>
<dbReference type="NCBIfam" id="TIGR01354">
    <property type="entry name" value="cyt_deam_tetra"/>
    <property type="match status" value="1"/>
</dbReference>
<keyword evidence="7 15" id="KW-0378">Hydrolase</keyword>
<keyword evidence="6 14" id="KW-0479">Metal-binding</keyword>
<feature type="binding site" evidence="14">
    <location>
        <position position="74"/>
    </location>
    <ligand>
        <name>Zn(2+)</name>
        <dbReference type="ChEBI" id="CHEBI:29105"/>
        <note>catalytic</note>
    </ligand>
</feature>
<evidence type="ECO:0000256" key="11">
    <source>
        <dbReference type="ARBA" id="ARBA00049558"/>
    </source>
</evidence>
<evidence type="ECO:0000256" key="4">
    <source>
        <dbReference type="ARBA" id="ARBA00012783"/>
    </source>
</evidence>
<evidence type="ECO:0000256" key="10">
    <source>
        <dbReference type="ARBA" id="ARBA00049252"/>
    </source>
</evidence>
<evidence type="ECO:0000256" key="7">
    <source>
        <dbReference type="ARBA" id="ARBA00022801"/>
    </source>
</evidence>
<dbReference type="GO" id="GO:0004126">
    <property type="term" value="F:cytidine deaminase activity"/>
    <property type="evidence" value="ECO:0007669"/>
    <property type="project" value="UniProtKB-UniRule"/>
</dbReference>
<dbReference type="PANTHER" id="PTHR11644:SF2">
    <property type="entry name" value="CYTIDINE DEAMINASE"/>
    <property type="match status" value="1"/>
</dbReference>
<evidence type="ECO:0000256" key="3">
    <source>
        <dbReference type="ARBA" id="ARBA00006576"/>
    </source>
</evidence>
<evidence type="ECO:0000256" key="5">
    <source>
        <dbReference type="ARBA" id="ARBA00018266"/>
    </source>
</evidence>
<comment type="caution">
    <text evidence="17">The sequence shown here is derived from an EMBL/GenBank/DDBJ whole genome shotgun (WGS) entry which is preliminary data.</text>
</comment>
<evidence type="ECO:0000256" key="2">
    <source>
        <dbReference type="ARBA" id="ARBA00003949"/>
    </source>
</evidence>
<dbReference type="Gene3D" id="3.40.140.10">
    <property type="entry name" value="Cytidine Deaminase, domain 2"/>
    <property type="match status" value="1"/>
</dbReference>
<evidence type="ECO:0000256" key="9">
    <source>
        <dbReference type="ARBA" id="ARBA00032005"/>
    </source>
</evidence>
<feature type="binding site" evidence="14">
    <location>
        <position position="112"/>
    </location>
    <ligand>
        <name>Zn(2+)</name>
        <dbReference type="ChEBI" id="CHEBI:29105"/>
        <note>catalytic</note>
    </ligand>
</feature>
<organism evidence="17 18">
    <name type="scientific">Raineya orbicola</name>
    <dbReference type="NCBI Taxonomy" id="2016530"/>
    <lineage>
        <taxon>Bacteria</taxon>
        <taxon>Pseudomonadati</taxon>
        <taxon>Bacteroidota</taxon>
        <taxon>Cytophagia</taxon>
        <taxon>Cytophagales</taxon>
        <taxon>Raineyaceae</taxon>
        <taxon>Raineya</taxon>
    </lineage>
</organism>
<reference evidence="17 18" key="1">
    <citation type="submission" date="2017-06" db="EMBL/GenBank/DDBJ databases">
        <title>Raineya orbicola gen. nov., sp. nov. a slightly thermophilic bacterium of the phylum Bacteroidetes and the description of Raineyaceae fam. nov.</title>
        <authorList>
            <person name="Albuquerque L."/>
            <person name="Polonia A.R.M."/>
            <person name="Barroso C."/>
            <person name="Froufe H.J.C."/>
            <person name="Lage O."/>
            <person name="Lobo-Da-Cunha A."/>
            <person name="Egas C."/>
            <person name="Da Costa M.S."/>
        </authorList>
    </citation>
    <scope>NUCLEOTIDE SEQUENCE [LARGE SCALE GENOMIC DNA]</scope>
    <source>
        <strain evidence="17 18">SPSPC-11</strain>
    </source>
</reference>
<dbReference type="GO" id="GO:0072527">
    <property type="term" value="P:pyrimidine-containing compound metabolic process"/>
    <property type="evidence" value="ECO:0007669"/>
    <property type="project" value="UniProtKB-ARBA"/>
</dbReference>
<evidence type="ECO:0000256" key="13">
    <source>
        <dbReference type="PIRSR" id="PIRSR606262-2"/>
    </source>
</evidence>
<accession>A0A2N3IID3</accession>
<dbReference type="NCBIfam" id="NF004064">
    <property type="entry name" value="PRK05578.1"/>
    <property type="match status" value="1"/>
</dbReference>
<evidence type="ECO:0000313" key="17">
    <source>
        <dbReference type="EMBL" id="PKQ70085.1"/>
    </source>
</evidence>
<evidence type="ECO:0000256" key="15">
    <source>
        <dbReference type="RuleBase" id="RU364006"/>
    </source>
</evidence>
<protein>
    <recommendedName>
        <fullName evidence="5 15">Cytidine deaminase</fullName>
        <ecNumber evidence="4 15">3.5.4.5</ecNumber>
    </recommendedName>
    <alternativeName>
        <fullName evidence="9 15">Cytidine aminohydrolase</fullName>
    </alternativeName>
</protein>
<comment type="function">
    <text evidence="2 15">This enzyme scavenges exogenous and endogenous cytidine and 2'-deoxycytidine for UMP synthesis.</text>
</comment>
<comment type="similarity">
    <text evidence="3 15">Belongs to the cytidine and deoxycytidylate deaminase family.</text>
</comment>
<dbReference type="PANTHER" id="PTHR11644">
    <property type="entry name" value="CYTIDINE DEAMINASE"/>
    <property type="match status" value="1"/>
</dbReference>
<dbReference type="InterPro" id="IPR050202">
    <property type="entry name" value="Cyt/Deoxycyt_deaminase"/>
</dbReference>
<dbReference type="GO" id="GO:0008270">
    <property type="term" value="F:zinc ion binding"/>
    <property type="evidence" value="ECO:0007669"/>
    <property type="project" value="UniProtKB-UniRule"/>
</dbReference>
<keyword evidence="18" id="KW-1185">Reference proteome</keyword>
<evidence type="ECO:0000256" key="8">
    <source>
        <dbReference type="ARBA" id="ARBA00022833"/>
    </source>
</evidence>
<keyword evidence="8 14" id="KW-0862">Zinc</keyword>
<dbReference type="GO" id="GO:0042802">
    <property type="term" value="F:identical protein binding"/>
    <property type="evidence" value="ECO:0007669"/>
    <property type="project" value="UniProtKB-ARBA"/>
</dbReference>
<dbReference type="InterPro" id="IPR016192">
    <property type="entry name" value="APOBEC/CMP_deaminase_Zn-bd"/>
</dbReference>
<comment type="catalytic activity">
    <reaction evidence="10 15">
        <text>2'-deoxycytidine + H2O + H(+) = 2'-deoxyuridine + NH4(+)</text>
        <dbReference type="Rhea" id="RHEA:13433"/>
        <dbReference type="ChEBI" id="CHEBI:15377"/>
        <dbReference type="ChEBI" id="CHEBI:15378"/>
        <dbReference type="ChEBI" id="CHEBI:15698"/>
        <dbReference type="ChEBI" id="CHEBI:16450"/>
        <dbReference type="ChEBI" id="CHEBI:28938"/>
        <dbReference type="EC" id="3.5.4.5"/>
    </reaction>
</comment>
<dbReference type="InterPro" id="IPR016193">
    <property type="entry name" value="Cytidine_deaminase-like"/>
</dbReference>
<evidence type="ECO:0000256" key="14">
    <source>
        <dbReference type="PIRSR" id="PIRSR606262-3"/>
    </source>
</evidence>
<comment type="cofactor">
    <cofactor evidence="1 14 15">
        <name>Zn(2+)</name>
        <dbReference type="ChEBI" id="CHEBI:29105"/>
    </cofactor>
</comment>
<evidence type="ECO:0000256" key="12">
    <source>
        <dbReference type="PIRSR" id="PIRSR606262-1"/>
    </source>
</evidence>
<dbReference type="AlphaFoldDB" id="A0A2N3IID3"/>
<evidence type="ECO:0000256" key="6">
    <source>
        <dbReference type="ARBA" id="ARBA00022723"/>
    </source>
</evidence>
<sequence length="163" mass="18776">MSKTREFSFRYEVYENEAELSEIERILLAKAKAINEKAYAPYSNFWVSACLYLTNGEFVEGINQENAAYPSGLCAERVALFRAGVQFPDVQIEKIMIMARFKEAVWQYVSPCGACRQVMMEFEEKQGKNIEVLLYTGTSIIKIFAVKDLLPFHFEKEILLKNS</sequence>
<name>A0A2N3IID3_9BACT</name>
<feature type="binding site" evidence="14">
    <location>
        <position position="115"/>
    </location>
    <ligand>
        <name>Zn(2+)</name>
        <dbReference type="ChEBI" id="CHEBI:29105"/>
        <note>catalytic</note>
    </ligand>
</feature>
<dbReference type="RefSeq" id="WP_101358152.1">
    <property type="nucleotide sequence ID" value="NZ_NKXO01000011.1"/>
</dbReference>
<dbReference type="EMBL" id="NKXO01000011">
    <property type="protein sequence ID" value="PKQ70085.1"/>
    <property type="molecule type" value="Genomic_DNA"/>
</dbReference>
<dbReference type="InterPro" id="IPR002125">
    <property type="entry name" value="CMP_dCMP_dom"/>
</dbReference>
<dbReference type="GO" id="GO:0055086">
    <property type="term" value="P:nucleobase-containing small molecule metabolic process"/>
    <property type="evidence" value="ECO:0007669"/>
    <property type="project" value="UniProtKB-ARBA"/>
</dbReference>